<dbReference type="EMBL" id="KN817561">
    <property type="protein sequence ID" value="KJA21105.1"/>
    <property type="molecule type" value="Genomic_DNA"/>
</dbReference>
<reference evidence="3" key="1">
    <citation type="submission" date="2014-04" db="EMBL/GenBank/DDBJ databases">
        <title>Evolutionary Origins and Diversification of the Mycorrhizal Mutualists.</title>
        <authorList>
            <consortium name="DOE Joint Genome Institute"/>
            <consortium name="Mycorrhizal Genomics Consortium"/>
            <person name="Kohler A."/>
            <person name="Kuo A."/>
            <person name="Nagy L.G."/>
            <person name="Floudas D."/>
            <person name="Copeland A."/>
            <person name="Barry K.W."/>
            <person name="Cichocki N."/>
            <person name="Veneault-Fourrey C."/>
            <person name="LaButti K."/>
            <person name="Lindquist E.A."/>
            <person name="Lipzen A."/>
            <person name="Lundell T."/>
            <person name="Morin E."/>
            <person name="Murat C."/>
            <person name="Riley R."/>
            <person name="Ohm R."/>
            <person name="Sun H."/>
            <person name="Tunlid A."/>
            <person name="Henrissat B."/>
            <person name="Grigoriev I.V."/>
            <person name="Hibbett D.S."/>
            <person name="Martin F."/>
        </authorList>
    </citation>
    <scope>NUCLEOTIDE SEQUENCE [LARGE SCALE GENOMIC DNA]</scope>
    <source>
        <strain evidence="3">FD-334 SS-4</strain>
    </source>
</reference>
<feature type="compositionally biased region" description="Basic and acidic residues" evidence="1">
    <location>
        <begin position="1"/>
        <end position="11"/>
    </location>
</feature>
<name>A0A0D2PML7_HYPSF</name>
<organism evidence="2 3">
    <name type="scientific">Hypholoma sublateritium (strain FD-334 SS-4)</name>
    <dbReference type="NCBI Taxonomy" id="945553"/>
    <lineage>
        <taxon>Eukaryota</taxon>
        <taxon>Fungi</taxon>
        <taxon>Dikarya</taxon>
        <taxon>Basidiomycota</taxon>
        <taxon>Agaricomycotina</taxon>
        <taxon>Agaricomycetes</taxon>
        <taxon>Agaricomycetidae</taxon>
        <taxon>Agaricales</taxon>
        <taxon>Agaricineae</taxon>
        <taxon>Strophariaceae</taxon>
        <taxon>Hypholoma</taxon>
    </lineage>
</organism>
<dbReference type="AlphaFoldDB" id="A0A0D2PML7"/>
<dbReference type="Proteomes" id="UP000054270">
    <property type="component" value="Unassembled WGS sequence"/>
</dbReference>
<evidence type="ECO:0000256" key="1">
    <source>
        <dbReference type="SAM" id="MobiDB-lite"/>
    </source>
</evidence>
<accession>A0A0D2PML7</accession>
<proteinExistence type="predicted"/>
<feature type="region of interest" description="Disordered" evidence="1">
    <location>
        <begin position="1"/>
        <end position="20"/>
    </location>
</feature>
<sequence length="185" mass="20254">MATALLDDHNHPQSPADTEVNRAKEELMVVWHNGSIEAEGLKLIGHEVPCFIISKVSSHADHRRAAGERSLNDFVEHSPVARLHRSCNPYDRAATHSENRLVETDRDVGIATTVPNYLNAGYSRASPAAQAAHSKRKANKEAYAGSLDSATGELLPPGVEEAQSGIWTYWMQTTMDDHCTPCLGE</sequence>
<evidence type="ECO:0000313" key="3">
    <source>
        <dbReference type="Proteomes" id="UP000054270"/>
    </source>
</evidence>
<protein>
    <submittedName>
        <fullName evidence="2">Uncharacterized protein</fullName>
    </submittedName>
</protein>
<gene>
    <name evidence="2" type="ORF">HYPSUDRAFT_203289</name>
</gene>
<evidence type="ECO:0000313" key="2">
    <source>
        <dbReference type="EMBL" id="KJA21105.1"/>
    </source>
</evidence>
<keyword evidence="3" id="KW-1185">Reference proteome</keyword>